<dbReference type="AlphaFoldDB" id="A0A0E9R452"/>
<evidence type="ECO:0000313" key="2">
    <source>
        <dbReference type="EMBL" id="JAH23133.1"/>
    </source>
</evidence>
<name>A0A0E9R452_ANGAN</name>
<evidence type="ECO:0000256" key="1">
    <source>
        <dbReference type="SAM" id="Phobius"/>
    </source>
</evidence>
<organism evidence="2">
    <name type="scientific">Anguilla anguilla</name>
    <name type="common">European freshwater eel</name>
    <name type="synonym">Muraena anguilla</name>
    <dbReference type="NCBI Taxonomy" id="7936"/>
    <lineage>
        <taxon>Eukaryota</taxon>
        <taxon>Metazoa</taxon>
        <taxon>Chordata</taxon>
        <taxon>Craniata</taxon>
        <taxon>Vertebrata</taxon>
        <taxon>Euteleostomi</taxon>
        <taxon>Actinopterygii</taxon>
        <taxon>Neopterygii</taxon>
        <taxon>Teleostei</taxon>
        <taxon>Anguilliformes</taxon>
        <taxon>Anguillidae</taxon>
        <taxon>Anguilla</taxon>
    </lineage>
</organism>
<feature type="transmembrane region" description="Helical" evidence="1">
    <location>
        <begin position="6"/>
        <end position="23"/>
    </location>
</feature>
<keyword evidence="1" id="KW-1133">Transmembrane helix</keyword>
<protein>
    <submittedName>
        <fullName evidence="2">Uncharacterized protein</fullName>
    </submittedName>
</protein>
<proteinExistence type="predicted"/>
<reference evidence="2" key="1">
    <citation type="submission" date="2014-11" db="EMBL/GenBank/DDBJ databases">
        <authorList>
            <person name="Amaro Gonzalez C."/>
        </authorList>
    </citation>
    <scope>NUCLEOTIDE SEQUENCE</scope>
</reference>
<sequence length="30" mass="3548">MGYFVLLLFNNFVVAICLVWKLANSNWPKF</sequence>
<dbReference type="EMBL" id="GBXM01085444">
    <property type="protein sequence ID" value="JAH23133.1"/>
    <property type="molecule type" value="Transcribed_RNA"/>
</dbReference>
<accession>A0A0E9R452</accession>
<keyword evidence="1" id="KW-0472">Membrane</keyword>
<keyword evidence="1" id="KW-0812">Transmembrane</keyword>
<reference evidence="2" key="2">
    <citation type="journal article" date="2015" name="Fish Shellfish Immunol.">
        <title>Early steps in the European eel (Anguilla anguilla)-Vibrio vulnificus interaction in the gills: Role of the RtxA13 toxin.</title>
        <authorList>
            <person name="Callol A."/>
            <person name="Pajuelo D."/>
            <person name="Ebbesson L."/>
            <person name="Teles M."/>
            <person name="MacKenzie S."/>
            <person name="Amaro C."/>
        </authorList>
    </citation>
    <scope>NUCLEOTIDE SEQUENCE</scope>
</reference>